<feature type="domain" description="EF-hand" evidence="11">
    <location>
        <begin position="16"/>
        <end position="51"/>
    </location>
</feature>
<name>A0AA36HJB9_9DINO</name>
<evidence type="ECO:0000256" key="2">
    <source>
        <dbReference type="ARBA" id="ARBA00020786"/>
    </source>
</evidence>
<reference evidence="12" key="1">
    <citation type="submission" date="2023-08" db="EMBL/GenBank/DDBJ databases">
        <authorList>
            <person name="Chen Y."/>
            <person name="Shah S."/>
            <person name="Dougan E. K."/>
            <person name="Thang M."/>
            <person name="Chan C."/>
        </authorList>
    </citation>
    <scope>NUCLEOTIDE SEQUENCE</scope>
</reference>
<dbReference type="HAMAP" id="MF_00643">
    <property type="entry name" value="PSII_PsbF"/>
    <property type="match status" value="1"/>
</dbReference>
<comment type="caution">
    <text evidence="12">The sequence shown here is derived from an EMBL/GenBank/DDBJ whole genome shotgun (WGS) entry which is preliminary data.</text>
</comment>
<dbReference type="GO" id="GO:0020037">
    <property type="term" value="F:heme binding"/>
    <property type="evidence" value="ECO:0007669"/>
    <property type="project" value="InterPro"/>
</dbReference>
<evidence type="ECO:0000313" key="12">
    <source>
        <dbReference type="EMBL" id="CAJ1370235.1"/>
    </source>
</evidence>
<feature type="transmembrane region" description="Helical" evidence="10">
    <location>
        <begin position="143"/>
        <end position="161"/>
    </location>
</feature>
<dbReference type="PANTHER" id="PTHR23048">
    <property type="entry name" value="MYOSIN LIGHT CHAIN 1, 3"/>
    <property type="match status" value="1"/>
</dbReference>
<accession>A0AA36HJB9</accession>
<dbReference type="FunFam" id="1.10.238.10:FF:000001">
    <property type="entry name" value="Calmodulin 1"/>
    <property type="match status" value="1"/>
</dbReference>
<keyword evidence="5" id="KW-0677">Repeat</keyword>
<keyword evidence="13" id="KW-1185">Reference proteome</keyword>
<dbReference type="PROSITE" id="PS50222">
    <property type="entry name" value="EF_HAND_2"/>
    <property type="match status" value="3"/>
</dbReference>
<evidence type="ECO:0000256" key="8">
    <source>
        <dbReference type="ARBA" id="ARBA00022990"/>
    </source>
</evidence>
<evidence type="ECO:0000259" key="11">
    <source>
        <dbReference type="PROSITE" id="PS50222"/>
    </source>
</evidence>
<dbReference type="InterPro" id="IPR002048">
    <property type="entry name" value="EF_hand_dom"/>
</dbReference>
<dbReference type="Pfam" id="PF00283">
    <property type="entry name" value="Cytochrom_B559"/>
    <property type="match status" value="1"/>
</dbReference>
<keyword evidence="7 10" id="KW-1133">Transmembrane helix</keyword>
<dbReference type="InterPro" id="IPR013081">
    <property type="entry name" value="PSII_cyt_b559_N"/>
</dbReference>
<dbReference type="InterPro" id="IPR006241">
    <property type="entry name" value="PSII_cyt_b559_bsu"/>
</dbReference>
<proteinExistence type="inferred from homology"/>
<dbReference type="SUPFAM" id="SSF47473">
    <property type="entry name" value="EF-hand"/>
    <property type="match status" value="1"/>
</dbReference>
<dbReference type="SUPFAM" id="SSF161045">
    <property type="entry name" value="Cytochrome b559 subunits"/>
    <property type="match status" value="1"/>
</dbReference>
<organism evidence="12 13">
    <name type="scientific">Effrenium voratum</name>
    <dbReference type="NCBI Taxonomy" id="2562239"/>
    <lineage>
        <taxon>Eukaryota</taxon>
        <taxon>Sar</taxon>
        <taxon>Alveolata</taxon>
        <taxon>Dinophyceae</taxon>
        <taxon>Suessiales</taxon>
        <taxon>Symbiodiniaceae</taxon>
        <taxon>Effrenium</taxon>
    </lineage>
</organism>
<evidence type="ECO:0000256" key="9">
    <source>
        <dbReference type="ARBA" id="ARBA00023136"/>
    </source>
</evidence>
<sequence length="258" mass="27781">MPQEIGELLKAAGQFPTEEDIEDLVEQLDADGSGGLNLAEFLEVVSANPKGRDLSAELIEAFKILDEDADGFLSKDELRKAAKKFHSKLSEQDILQMVAEADSSFDGKISFPEFERIMKLLCAQVLWSCGNFFEVFMLKKARVLTLLALCIPALAFVPPAQQPVHQAVAPAGASAAPEVEAASSFSTLAFGASVGYACAAVGAAARQGRVARRAEKASVARTPVAYPIFTFRWLAVHALVVPTVFFLGAISSMQFIQR</sequence>
<dbReference type="EMBL" id="CAUJNA010000004">
    <property type="protein sequence ID" value="CAJ1370235.1"/>
    <property type="molecule type" value="Genomic_DNA"/>
</dbReference>
<protein>
    <recommendedName>
        <fullName evidence="2">Calmodulin</fullName>
    </recommendedName>
</protein>
<dbReference type="Proteomes" id="UP001178507">
    <property type="component" value="Unassembled WGS sequence"/>
</dbReference>
<evidence type="ECO:0000256" key="10">
    <source>
        <dbReference type="SAM" id="Phobius"/>
    </source>
</evidence>
<dbReference type="GO" id="GO:0005509">
    <property type="term" value="F:calcium ion binding"/>
    <property type="evidence" value="ECO:0007669"/>
    <property type="project" value="InterPro"/>
</dbReference>
<dbReference type="GO" id="GO:0009539">
    <property type="term" value="C:photosystem II reaction center"/>
    <property type="evidence" value="ECO:0007669"/>
    <property type="project" value="InterPro"/>
</dbReference>
<dbReference type="SMART" id="SM00054">
    <property type="entry name" value="EFh"/>
    <property type="match status" value="3"/>
</dbReference>
<keyword evidence="3 10" id="KW-0812">Transmembrane</keyword>
<dbReference type="InterPro" id="IPR018247">
    <property type="entry name" value="EF_Hand_1_Ca_BS"/>
</dbReference>
<evidence type="ECO:0000313" key="13">
    <source>
        <dbReference type="Proteomes" id="UP001178507"/>
    </source>
</evidence>
<keyword evidence="8" id="KW-0007">Acetylation</keyword>
<feature type="domain" description="EF-hand" evidence="11">
    <location>
        <begin position="89"/>
        <end position="124"/>
    </location>
</feature>
<comment type="subcellular location">
    <subcellularLocation>
        <location evidence="1">Membrane</location>
    </subcellularLocation>
</comment>
<dbReference type="InterPro" id="IPR050230">
    <property type="entry name" value="CALM/Myosin/TropC-like"/>
</dbReference>
<feature type="transmembrane region" description="Helical" evidence="10">
    <location>
        <begin position="224"/>
        <end position="250"/>
    </location>
</feature>
<dbReference type="GO" id="GO:0009767">
    <property type="term" value="P:photosynthetic electron transport chain"/>
    <property type="evidence" value="ECO:0007669"/>
    <property type="project" value="InterPro"/>
</dbReference>
<feature type="domain" description="EF-hand" evidence="11">
    <location>
        <begin position="53"/>
        <end position="88"/>
    </location>
</feature>
<dbReference type="Gene3D" id="1.10.238.10">
    <property type="entry name" value="EF-hand"/>
    <property type="match status" value="1"/>
</dbReference>
<feature type="transmembrane region" description="Helical" evidence="10">
    <location>
        <begin position="181"/>
        <end position="203"/>
    </location>
</feature>
<dbReference type="InterPro" id="IPR011992">
    <property type="entry name" value="EF-hand-dom_pair"/>
</dbReference>
<evidence type="ECO:0000256" key="3">
    <source>
        <dbReference type="ARBA" id="ARBA00022692"/>
    </source>
</evidence>
<keyword evidence="9 10" id="KW-0472">Membrane</keyword>
<evidence type="ECO:0000256" key="7">
    <source>
        <dbReference type="ARBA" id="ARBA00022989"/>
    </source>
</evidence>
<evidence type="ECO:0000256" key="5">
    <source>
        <dbReference type="ARBA" id="ARBA00022737"/>
    </source>
</evidence>
<evidence type="ECO:0000256" key="1">
    <source>
        <dbReference type="ARBA" id="ARBA00004370"/>
    </source>
</evidence>
<evidence type="ECO:0000256" key="6">
    <source>
        <dbReference type="ARBA" id="ARBA00022837"/>
    </source>
</evidence>
<evidence type="ECO:0000256" key="4">
    <source>
        <dbReference type="ARBA" id="ARBA00022723"/>
    </source>
</evidence>
<dbReference type="PROSITE" id="PS00018">
    <property type="entry name" value="EF_HAND_1"/>
    <property type="match status" value="1"/>
</dbReference>
<gene>
    <name evidence="12" type="ORF">EVOR1521_LOCUS858</name>
</gene>
<dbReference type="AlphaFoldDB" id="A0AA36HJB9"/>
<dbReference type="NCBIfam" id="TIGR01333">
    <property type="entry name" value="cyt_b559_beta"/>
    <property type="match status" value="1"/>
</dbReference>
<dbReference type="Pfam" id="PF13499">
    <property type="entry name" value="EF-hand_7"/>
    <property type="match status" value="1"/>
</dbReference>
<keyword evidence="6" id="KW-0106">Calcium</keyword>
<keyword evidence="4" id="KW-0479">Metal-binding</keyword>
<dbReference type="GO" id="GO:0016460">
    <property type="term" value="C:myosin II complex"/>
    <property type="evidence" value="ECO:0007669"/>
    <property type="project" value="TreeGrafter"/>
</dbReference>
<dbReference type="PANTHER" id="PTHR23048:SF0">
    <property type="entry name" value="CALMODULIN LIKE 3"/>
    <property type="match status" value="1"/>
</dbReference>
<dbReference type="CDD" id="cd00051">
    <property type="entry name" value="EFh"/>
    <property type="match status" value="1"/>
</dbReference>